<proteinExistence type="predicted"/>
<keyword evidence="2" id="KW-1185">Reference proteome</keyword>
<reference evidence="1 2" key="1">
    <citation type="submission" date="2017-08" db="EMBL/GenBank/DDBJ databases">
        <title>Acidophilic green algal genome provides insights into adaptation to an acidic environment.</title>
        <authorList>
            <person name="Hirooka S."/>
            <person name="Hirose Y."/>
            <person name="Kanesaki Y."/>
            <person name="Higuchi S."/>
            <person name="Fujiwara T."/>
            <person name="Onuma R."/>
            <person name="Era A."/>
            <person name="Ohbayashi R."/>
            <person name="Uzuka A."/>
            <person name="Nozaki H."/>
            <person name="Yoshikawa H."/>
            <person name="Miyagishima S.Y."/>
        </authorList>
    </citation>
    <scope>NUCLEOTIDE SEQUENCE [LARGE SCALE GENOMIC DNA]</scope>
    <source>
        <strain evidence="1 2">NIES-2499</strain>
    </source>
</reference>
<protein>
    <submittedName>
        <fullName evidence="1">Uncharacterized protein</fullName>
    </submittedName>
</protein>
<dbReference type="STRING" id="1157962.A0A250WSB2"/>
<comment type="caution">
    <text evidence="1">The sequence shown here is derived from an EMBL/GenBank/DDBJ whole genome shotgun (WGS) entry which is preliminary data.</text>
</comment>
<gene>
    <name evidence="1" type="ORF">CEUSTIGMA_g1176.t1</name>
</gene>
<name>A0A250WSB2_9CHLO</name>
<evidence type="ECO:0000313" key="2">
    <source>
        <dbReference type="Proteomes" id="UP000232323"/>
    </source>
</evidence>
<dbReference type="InterPro" id="IPR004344">
    <property type="entry name" value="TTL/TTLL_fam"/>
</dbReference>
<dbReference type="OrthoDB" id="202825at2759"/>
<dbReference type="Proteomes" id="UP000232323">
    <property type="component" value="Unassembled WGS sequence"/>
</dbReference>
<dbReference type="Gene3D" id="3.30.470.20">
    <property type="entry name" value="ATP-grasp fold, B domain"/>
    <property type="match status" value="1"/>
</dbReference>
<evidence type="ECO:0000313" key="1">
    <source>
        <dbReference type="EMBL" id="GAX73723.1"/>
    </source>
</evidence>
<accession>A0A250WSB2</accession>
<dbReference type="Pfam" id="PF03133">
    <property type="entry name" value="TTL"/>
    <property type="match status" value="1"/>
</dbReference>
<organism evidence="1 2">
    <name type="scientific">Chlamydomonas eustigma</name>
    <dbReference type="NCBI Taxonomy" id="1157962"/>
    <lineage>
        <taxon>Eukaryota</taxon>
        <taxon>Viridiplantae</taxon>
        <taxon>Chlorophyta</taxon>
        <taxon>core chlorophytes</taxon>
        <taxon>Chlorophyceae</taxon>
        <taxon>CS clade</taxon>
        <taxon>Chlamydomonadales</taxon>
        <taxon>Chlamydomonadaceae</taxon>
        <taxon>Chlamydomonas</taxon>
    </lineage>
</organism>
<sequence length="132" mass="15026">MVTSSIQSCVDFLIDSSLTPWLLEANATPSMKVEHADPSVEKMIHDQKWPVIQDMVRVLGICAERFKPSRSEWQDLSFLHREMESLGGFSPLMHLFPEETAEGLRTIPWGPLDIKIRSFIKAKSYKSTLLGH</sequence>
<dbReference type="EMBL" id="BEGY01000004">
    <property type="protein sequence ID" value="GAX73723.1"/>
    <property type="molecule type" value="Genomic_DNA"/>
</dbReference>
<dbReference type="AlphaFoldDB" id="A0A250WSB2"/>